<dbReference type="InterPro" id="IPR027417">
    <property type="entry name" value="P-loop_NTPase"/>
</dbReference>
<dbReference type="Gene3D" id="1.25.40.10">
    <property type="entry name" value="Tetratricopeptide repeat domain"/>
    <property type="match status" value="2"/>
</dbReference>
<accession>A0ABN3HA36</accession>
<gene>
    <name evidence="2" type="ORF">GCM10010246_78450</name>
</gene>
<dbReference type="InterPro" id="IPR011990">
    <property type="entry name" value="TPR-like_helical_dom_sf"/>
</dbReference>
<feature type="region of interest" description="Disordered" evidence="1">
    <location>
        <begin position="597"/>
        <end position="627"/>
    </location>
</feature>
<proteinExistence type="predicted"/>
<reference evidence="2 3" key="1">
    <citation type="journal article" date="2019" name="Int. J. Syst. Evol. Microbiol.">
        <title>The Global Catalogue of Microorganisms (GCM) 10K type strain sequencing project: providing services to taxonomists for standard genome sequencing and annotation.</title>
        <authorList>
            <consortium name="The Broad Institute Genomics Platform"/>
            <consortium name="The Broad Institute Genome Sequencing Center for Infectious Disease"/>
            <person name="Wu L."/>
            <person name="Ma J."/>
        </authorList>
    </citation>
    <scope>NUCLEOTIDE SEQUENCE [LARGE SCALE GENOMIC DNA]</scope>
    <source>
        <strain evidence="2 3">JCM 4316</strain>
    </source>
</reference>
<name>A0ABN3HA36_9ACTN</name>
<dbReference type="Pfam" id="PF13424">
    <property type="entry name" value="TPR_12"/>
    <property type="match status" value="1"/>
</dbReference>
<comment type="caution">
    <text evidence="2">The sequence shown here is derived from an EMBL/GenBank/DDBJ whole genome shotgun (WGS) entry which is preliminary data.</text>
</comment>
<dbReference type="EMBL" id="BAAASD010000060">
    <property type="protein sequence ID" value="GAA2372280.1"/>
    <property type="molecule type" value="Genomic_DNA"/>
</dbReference>
<dbReference type="SUPFAM" id="SSF52540">
    <property type="entry name" value="P-loop containing nucleoside triphosphate hydrolases"/>
    <property type="match status" value="1"/>
</dbReference>
<organism evidence="2 3">
    <name type="scientific">Streptomyces cuspidosporus</name>
    <dbReference type="NCBI Taxonomy" id="66882"/>
    <lineage>
        <taxon>Bacteria</taxon>
        <taxon>Bacillati</taxon>
        <taxon>Actinomycetota</taxon>
        <taxon>Actinomycetes</taxon>
        <taxon>Kitasatosporales</taxon>
        <taxon>Streptomycetaceae</taxon>
        <taxon>Streptomyces</taxon>
    </lineage>
</organism>
<evidence type="ECO:0000256" key="1">
    <source>
        <dbReference type="SAM" id="MobiDB-lite"/>
    </source>
</evidence>
<dbReference type="RefSeq" id="WP_346179030.1">
    <property type="nucleotide sequence ID" value="NZ_BAAASD010000060.1"/>
</dbReference>
<protein>
    <submittedName>
        <fullName evidence="2">Tetratricopeptide repeat protein</fullName>
    </submittedName>
</protein>
<dbReference type="PANTHER" id="PTHR47691:SF3">
    <property type="entry name" value="HTH-TYPE TRANSCRIPTIONAL REGULATOR RV0890C-RELATED"/>
    <property type="match status" value="1"/>
</dbReference>
<sequence>MDPQGNAIGGGARIDGPSVQARDVHGGIHLHTSPAPPPARPPVPRQLLPVSAHFTDRKRDLAALDELAAAAPLIVVSGPAGVGKTALVSRWLRGPAGGEGGADRFPDGHLYADLRGHSPDGPAPPTEVLGQFLRALGVGQVPAELAEQTALWRSVTAGLRLAVMLDNAYTAAQARPLLPGGEGSLAVVTSRARLTGLRTDGAVFHQLGLLDREAAVELLTRGIGRERFERDEAAAGKVAELCGGLPLAVCLASARLASRPRQPVRAMADALARDQTRLAVLTIEGETAVQSALDGSYAVLDEEAARLYRRLGLLPMPVFDTCVAAAACAVSPEEADRALDALVEANLLEDIGPDTFRFHDLVRLHARGRATADESERTREETLRRVVDWHLATATEAQRRLTPAQAVLERDHLPPGLPVPFDDDAGALAWLDAHRTGLMAAARCAADHGWDGRAWQLVDAMWPLFLRLRPYDLWIEAHELGLAAARRAGHPAAERQMLNCGAIGLRGAGRTADAISWYERSLAAARAACDAREEGQALHGLGGCWRDAGRPREAVRHLEAAIEVWERCGYPRGAALARIILGEIALDAALDAGADSLSGAGSDPAPGAGPVPDTGPDGAPQPGRGARGAARAVRYFERAHAGLLAVRDPYDAARAQAFLGYAHALAGAYETGQAELDRAERTFAAAGAVHWQARALELSGRAAQAHADPETARRRYEASLALYTAAGSRDADRLRQRLDGLGQAGD</sequence>
<dbReference type="Gene3D" id="3.40.50.300">
    <property type="entry name" value="P-loop containing nucleotide triphosphate hydrolases"/>
    <property type="match status" value="1"/>
</dbReference>
<dbReference type="PANTHER" id="PTHR47691">
    <property type="entry name" value="REGULATOR-RELATED"/>
    <property type="match status" value="1"/>
</dbReference>
<dbReference type="SUPFAM" id="SSF48452">
    <property type="entry name" value="TPR-like"/>
    <property type="match status" value="1"/>
</dbReference>
<keyword evidence="3" id="KW-1185">Reference proteome</keyword>
<evidence type="ECO:0000313" key="3">
    <source>
        <dbReference type="Proteomes" id="UP001500253"/>
    </source>
</evidence>
<dbReference type="Proteomes" id="UP001500253">
    <property type="component" value="Unassembled WGS sequence"/>
</dbReference>
<evidence type="ECO:0000313" key="2">
    <source>
        <dbReference type="EMBL" id="GAA2372280.1"/>
    </source>
</evidence>